<dbReference type="OrthoDB" id="8988363at2"/>
<keyword evidence="5" id="KW-0046">Antibiotic resistance</keyword>
<organism evidence="8 9">
    <name type="scientific">Amycolatopsis keratiniphila subsp. keratiniphila</name>
    <dbReference type="NCBI Taxonomy" id="227715"/>
    <lineage>
        <taxon>Bacteria</taxon>
        <taxon>Bacillati</taxon>
        <taxon>Actinomycetota</taxon>
        <taxon>Actinomycetes</taxon>
        <taxon>Pseudonocardiales</taxon>
        <taxon>Pseudonocardiaceae</taxon>
        <taxon>Amycolatopsis</taxon>
        <taxon>Amycolatopsis japonica group</taxon>
    </lineage>
</organism>
<sequence>MTAATTTLPPRQLSARVGFFQGISQMFTLAWRSTVSVKHEPKQLADISFQPIIFTLLFTFVFGGAISGDRSAYLQFMIPGMLVMSMLFATINVGIGLNTDLSQGVFDRFRSLPIARWAPLAGRIIGDQFKQVWSVLLVVGVGLLLGFRPEKGFLGVLAAGLLLLVFAIAFSWVPTLVGVAADQAEKVQVFAFAVILPLNFVSGVFAPVETMPSWLQAFAEVSPVAILLEACRGLMNGGDDVTSAVIWSLVWAAVIAIVFGALSVRALKKRI</sequence>
<dbReference type="AlphaFoldDB" id="A0A1W2LL10"/>
<gene>
    <name evidence="8" type="ORF">AVR91_0234735</name>
</gene>
<evidence type="ECO:0000313" key="9">
    <source>
        <dbReference type="Proteomes" id="UP000076660"/>
    </source>
</evidence>
<accession>A0A1W2LL10</accession>
<dbReference type="EMBL" id="LQMT02000037">
    <property type="protein sequence ID" value="ONF63308.1"/>
    <property type="molecule type" value="Genomic_DNA"/>
</dbReference>
<reference evidence="8 9" key="1">
    <citation type="submission" date="2016-12" db="EMBL/GenBank/DDBJ databases">
        <title>Amycolatopsis keratiniphila subsp. keratiniphila genome sequencing and assembly.</title>
        <authorList>
            <person name="Mayilraj S."/>
            <person name="Kaur N."/>
        </authorList>
    </citation>
    <scope>NUCLEOTIDE SEQUENCE [LARGE SCALE GENOMIC DNA]</scope>
    <source>
        <strain evidence="8 9">DSM 44409</strain>
    </source>
</reference>
<proteinExistence type="inferred from homology"/>
<comment type="subcellular location">
    <subcellularLocation>
        <location evidence="6">Cell membrane</location>
        <topology evidence="6">Multi-pass membrane protein</topology>
    </subcellularLocation>
    <subcellularLocation>
        <location evidence="1">Membrane</location>
        <topology evidence="1">Multi-pass membrane protein</topology>
    </subcellularLocation>
</comment>
<comment type="similarity">
    <text evidence="6">Belongs to the ABC-2 integral membrane protein family.</text>
</comment>
<feature type="transmembrane region" description="Helical" evidence="6">
    <location>
        <begin position="244"/>
        <end position="267"/>
    </location>
</feature>
<dbReference type="Proteomes" id="UP000076660">
    <property type="component" value="Unassembled WGS sequence"/>
</dbReference>
<keyword evidence="6" id="KW-1003">Cell membrane</keyword>
<keyword evidence="4 6" id="KW-0472">Membrane</keyword>
<feature type="domain" description="ABC transmembrane type-2" evidence="7">
    <location>
        <begin position="42"/>
        <end position="270"/>
    </location>
</feature>
<protein>
    <recommendedName>
        <fullName evidence="6">Transport permease protein</fullName>
    </recommendedName>
</protein>
<dbReference type="Pfam" id="PF01061">
    <property type="entry name" value="ABC2_membrane"/>
    <property type="match status" value="1"/>
</dbReference>
<dbReference type="PANTHER" id="PTHR43229">
    <property type="entry name" value="NODULATION PROTEIN J"/>
    <property type="match status" value="1"/>
</dbReference>
<feature type="transmembrane region" description="Helical" evidence="6">
    <location>
        <begin position="72"/>
        <end position="95"/>
    </location>
</feature>
<keyword evidence="6" id="KW-0813">Transport</keyword>
<evidence type="ECO:0000256" key="5">
    <source>
        <dbReference type="ARBA" id="ARBA00023251"/>
    </source>
</evidence>
<dbReference type="PANTHER" id="PTHR43229:SF2">
    <property type="entry name" value="NODULATION PROTEIN J"/>
    <property type="match status" value="1"/>
</dbReference>
<dbReference type="InterPro" id="IPR013525">
    <property type="entry name" value="ABC2_TM"/>
</dbReference>
<feature type="transmembrane region" description="Helical" evidence="6">
    <location>
        <begin position="153"/>
        <end position="177"/>
    </location>
</feature>
<dbReference type="PROSITE" id="PS51012">
    <property type="entry name" value="ABC_TM2"/>
    <property type="match status" value="1"/>
</dbReference>
<dbReference type="RefSeq" id="WP_063272317.1">
    <property type="nucleotide sequence ID" value="NZ_LQMT02000037.1"/>
</dbReference>
<dbReference type="InterPro" id="IPR047817">
    <property type="entry name" value="ABC2_TM_bact-type"/>
</dbReference>
<keyword evidence="2 6" id="KW-0812">Transmembrane</keyword>
<dbReference type="GO" id="GO:0046677">
    <property type="term" value="P:response to antibiotic"/>
    <property type="evidence" value="ECO:0007669"/>
    <property type="project" value="UniProtKB-KW"/>
</dbReference>
<evidence type="ECO:0000256" key="1">
    <source>
        <dbReference type="ARBA" id="ARBA00004141"/>
    </source>
</evidence>
<feature type="transmembrane region" description="Helical" evidence="6">
    <location>
        <begin position="189"/>
        <end position="208"/>
    </location>
</feature>
<name>A0A1W2LL10_9PSEU</name>
<dbReference type="InterPro" id="IPR051784">
    <property type="entry name" value="Nod_factor_ABC_transporter"/>
</dbReference>
<evidence type="ECO:0000313" key="8">
    <source>
        <dbReference type="EMBL" id="ONF63308.1"/>
    </source>
</evidence>
<feature type="transmembrane region" description="Helical" evidence="6">
    <location>
        <begin position="47"/>
        <end position="66"/>
    </location>
</feature>
<evidence type="ECO:0000259" key="7">
    <source>
        <dbReference type="PROSITE" id="PS51012"/>
    </source>
</evidence>
<dbReference type="GO" id="GO:0140359">
    <property type="term" value="F:ABC-type transporter activity"/>
    <property type="evidence" value="ECO:0007669"/>
    <property type="project" value="InterPro"/>
</dbReference>
<dbReference type="InterPro" id="IPR000412">
    <property type="entry name" value="ABC_2_transport"/>
</dbReference>
<keyword evidence="3 6" id="KW-1133">Transmembrane helix</keyword>
<evidence type="ECO:0000256" key="6">
    <source>
        <dbReference type="RuleBase" id="RU361157"/>
    </source>
</evidence>
<evidence type="ECO:0000256" key="3">
    <source>
        <dbReference type="ARBA" id="ARBA00022989"/>
    </source>
</evidence>
<feature type="transmembrane region" description="Helical" evidence="6">
    <location>
        <begin position="131"/>
        <end position="147"/>
    </location>
</feature>
<evidence type="ECO:0000256" key="4">
    <source>
        <dbReference type="ARBA" id="ARBA00023136"/>
    </source>
</evidence>
<dbReference type="PIRSF" id="PIRSF006648">
    <property type="entry name" value="DrrB"/>
    <property type="match status" value="1"/>
</dbReference>
<comment type="caution">
    <text evidence="8">The sequence shown here is derived from an EMBL/GenBank/DDBJ whole genome shotgun (WGS) entry which is preliminary data.</text>
</comment>
<dbReference type="GO" id="GO:0043190">
    <property type="term" value="C:ATP-binding cassette (ABC) transporter complex"/>
    <property type="evidence" value="ECO:0007669"/>
    <property type="project" value="InterPro"/>
</dbReference>
<evidence type="ECO:0000256" key="2">
    <source>
        <dbReference type="ARBA" id="ARBA00022692"/>
    </source>
</evidence>